<dbReference type="Gene3D" id="3.30.450.40">
    <property type="match status" value="1"/>
</dbReference>
<dbReference type="AlphaFoldDB" id="A0A4Q7NF61"/>
<dbReference type="Pfam" id="PF09339">
    <property type="entry name" value="HTH_IclR"/>
    <property type="match status" value="1"/>
</dbReference>
<dbReference type="GO" id="GO:0045892">
    <property type="term" value="P:negative regulation of DNA-templated transcription"/>
    <property type="evidence" value="ECO:0007669"/>
    <property type="project" value="TreeGrafter"/>
</dbReference>
<evidence type="ECO:0000256" key="3">
    <source>
        <dbReference type="ARBA" id="ARBA00023163"/>
    </source>
</evidence>
<dbReference type="SUPFAM" id="SSF55781">
    <property type="entry name" value="GAF domain-like"/>
    <property type="match status" value="1"/>
</dbReference>
<dbReference type="InterPro" id="IPR029016">
    <property type="entry name" value="GAF-like_dom_sf"/>
</dbReference>
<keyword evidence="3" id="KW-0804">Transcription</keyword>
<keyword evidence="1" id="KW-0805">Transcription regulation</keyword>
<dbReference type="GO" id="GO:0045893">
    <property type="term" value="P:positive regulation of DNA-templated transcription"/>
    <property type="evidence" value="ECO:0007669"/>
    <property type="project" value="InterPro"/>
</dbReference>
<evidence type="ECO:0000259" key="5">
    <source>
        <dbReference type="PROSITE" id="PS51078"/>
    </source>
</evidence>
<feature type="domain" description="HTH iclR-type" evidence="4">
    <location>
        <begin position="16"/>
        <end position="76"/>
    </location>
</feature>
<evidence type="ECO:0000313" key="6">
    <source>
        <dbReference type="EMBL" id="RZS81307.1"/>
    </source>
</evidence>
<dbReference type="SMART" id="SM00346">
    <property type="entry name" value="HTH_ICLR"/>
    <property type="match status" value="1"/>
</dbReference>
<keyword evidence="7" id="KW-1185">Reference proteome</keyword>
<dbReference type="PROSITE" id="PS51077">
    <property type="entry name" value="HTH_ICLR"/>
    <property type="match status" value="1"/>
</dbReference>
<dbReference type="InterPro" id="IPR005471">
    <property type="entry name" value="Tscrpt_reg_IclR_N"/>
</dbReference>
<dbReference type="PANTHER" id="PTHR30136">
    <property type="entry name" value="HELIX-TURN-HELIX TRANSCRIPTIONAL REGULATOR, ICLR FAMILY"/>
    <property type="match status" value="1"/>
</dbReference>
<dbReference type="PROSITE" id="PS51078">
    <property type="entry name" value="ICLR_ED"/>
    <property type="match status" value="1"/>
</dbReference>
<gene>
    <name evidence="6" type="ORF">EV675_3930</name>
</gene>
<dbReference type="InterPro" id="IPR050707">
    <property type="entry name" value="HTH_MetabolicPath_Reg"/>
</dbReference>
<proteinExistence type="predicted"/>
<sequence>MSTVPEPRSKEDKEYVAGLEKGLAIIEAFGLRSGPLTLSEAAEITGHPRATARRSLLTLQRLGYVESDGRYFRLAPRALRLGHAYVSSSPLPKLVQPVLETISERTKESSSLAVLDGGDVVFVARAATRRSLSDGLGMGSRLPAHCAATGRVLMAALPDEEIARLLGRMPRRALTPRTRTGIPELTALLEETRRLGYATSDEELELGLRSIAVPIHDQTGRTVAAMSLVAATGRYTLEKMVEVLLPELLGGRRMLSAML</sequence>
<evidence type="ECO:0000256" key="1">
    <source>
        <dbReference type="ARBA" id="ARBA00023015"/>
    </source>
</evidence>
<comment type="caution">
    <text evidence="6">The sequence shown here is derived from an EMBL/GenBank/DDBJ whole genome shotgun (WGS) entry which is preliminary data.</text>
</comment>
<evidence type="ECO:0000313" key="7">
    <source>
        <dbReference type="Proteomes" id="UP000292445"/>
    </source>
</evidence>
<dbReference type="InterPro" id="IPR014757">
    <property type="entry name" value="Tscrpt_reg_IclR_C"/>
</dbReference>
<dbReference type="OrthoDB" id="9807558at2"/>
<keyword evidence="2" id="KW-0238">DNA-binding</keyword>
<dbReference type="SUPFAM" id="SSF46785">
    <property type="entry name" value="Winged helix' DNA-binding domain"/>
    <property type="match status" value="1"/>
</dbReference>
<reference evidence="6 7" key="1">
    <citation type="submission" date="2019-02" db="EMBL/GenBank/DDBJ databases">
        <title>Genomic Encyclopedia of Type Strains, Phase IV (KMG-IV): sequencing the most valuable type-strain genomes for metagenomic binning, comparative biology and taxonomic classification.</title>
        <authorList>
            <person name="Goeker M."/>
        </authorList>
    </citation>
    <scope>NUCLEOTIDE SEQUENCE [LARGE SCALE GENOMIC DNA]</scope>
    <source>
        <strain evidence="6 7">K24</strain>
    </source>
</reference>
<dbReference type="NCBIfam" id="TIGR02431">
    <property type="entry name" value="pcaR_pcaU"/>
    <property type="match status" value="1"/>
</dbReference>
<dbReference type="InterPro" id="IPR036388">
    <property type="entry name" value="WH-like_DNA-bd_sf"/>
</dbReference>
<evidence type="ECO:0000259" key="4">
    <source>
        <dbReference type="PROSITE" id="PS51077"/>
    </source>
</evidence>
<dbReference type="Gene3D" id="1.10.10.10">
    <property type="entry name" value="Winged helix-like DNA-binding domain superfamily/Winged helix DNA-binding domain"/>
    <property type="match status" value="1"/>
</dbReference>
<dbReference type="EMBL" id="SGXC01000002">
    <property type="protein sequence ID" value="RZS81307.1"/>
    <property type="molecule type" value="Genomic_DNA"/>
</dbReference>
<name>A0A4Q7NF61_9BURK</name>
<organism evidence="6 7">
    <name type="scientific">Pigmentiphaga kullae</name>
    <dbReference type="NCBI Taxonomy" id="151784"/>
    <lineage>
        <taxon>Bacteria</taxon>
        <taxon>Pseudomonadati</taxon>
        <taxon>Pseudomonadota</taxon>
        <taxon>Betaproteobacteria</taxon>
        <taxon>Burkholderiales</taxon>
        <taxon>Alcaligenaceae</taxon>
        <taxon>Pigmentiphaga</taxon>
    </lineage>
</organism>
<dbReference type="InterPro" id="IPR012794">
    <property type="entry name" value="PcaR_PcaU"/>
</dbReference>
<dbReference type="GO" id="GO:0003700">
    <property type="term" value="F:DNA-binding transcription factor activity"/>
    <property type="evidence" value="ECO:0007669"/>
    <property type="project" value="TreeGrafter"/>
</dbReference>
<evidence type="ECO:0000256" key="2">
    <source>
        <dbReference type="ARBA" id="ARBA00023125"/>
    </source>
</evidence>
<dbReference type="GO" id="GO:0046278">
    <property type="term" value="P:3,4-dihydroxybenzoate metabolic process"/>
    <property type="evidence" value="ECO:0007669"/>
    <property type="project" value="InterPro"/>
</dbReference>
<feature type="domain" description="IclR-ED" evidence="5">
    <location>
        <begin position="77"/>
        <end position="259"/>
    </location>
</feature>
<accession>A0A4Q7NF61</accession>
<protein>
    <submittedName>
        <fullName evidence="6">IclR family transcriptional regulator</fullName>
    </submittedName>
</protein>
<dbReference type="Proteomes" id="UP000292445">
    <property type="component" value="Unassembled WGS sequence"/>
</dbReference>
<dbReference type="InterPro" id="IPR036390">
    <property type="entry name" value="WH_DNA-bd_sf"/>
</dbReference>
<dbReference type="GO" id="GO:0003677">
    <property type="term" value="F:DNA binding"/>
    <property type="evidence" value="ECO:0007669"/>
    <property type="project" value="UniProtKB-KW"/>
</dbReference>
<dbReference type="RefSeq" id="WP_130358992.1">
    <property type="nucleotide sequence ID" value="NZ_SGXC01000002.1"/>
</dbReference>
<dbReference type="PANTHER" id="PTHR30136:SF34">
    <property type="entry name" value="TRANSCRIPTIONAL REGULATOR"/>
    <property type="match status" value="1"/>
</dbReference>
<dbReference type="Pfam" id="PF01614">
    <property type="entry name" value="IclR_C"/>
    <property type="match status" value="1"/>
</dbReference>